<evidence type="ECO:0000313" key="2">
    <source>
        <dbReference type="EMBL" id="KAK9741468.1"/>
    </source>
</evidence>
<organism evidence="2 3">
    <name type="scientific">Saponaria officinalis</name>
    <name type="common">Common soapwort</name>
    <name type="synonym">Lychnis saponaria</name>
    <dbReference type="NCBI Taxonomy" id="3572"/>
    <lineage>
        <taxon>Eukaryota</taxon>
        <taxon>Viridiplantae</taxon>
        <taxon>Streptophyta</taxon>
        <taxon>Embryophyta</taxon>
        <taxon>Tracheophyta</taxon>
        <taxon>Spermatophyta</taxon>
        <taxon>Magnoliopsida</taxon>
        <taxon>eudicotyledons</taxon>
        <taxon>Gunneridae</taxon>
        <taxon>Pentapetalae</taxon>
        <taxon>Caryophyllales</taxon>
        <taxon>Caryophyllaceae</taxon>
        <taxon>Caryophylleae</taxon>
        <taxon>Saponaria</taxon>
    </lineage>
</organism>
<evidence type="ECO:0000313" key="3">
    <source>
        <dbReference type="Proteomes" id="UP001443914"/>
    </source>
</evidence>
<reference evidence="2" key="1">
    <citation type="submission" date="2024-03" db="EMBL/GenBank/DDBJ databases">
        <title>WGS assembly of Saponaria officinalis var. Norfolk2.</title>
        <authorList>
            <person name="Jenkins J."/>
            <person name="Shu S."/>
            <person name="Grimwood J."/>
            <person name="Barry K."/>
            <person name="Goodstein D."/>
            <person name="Schmutz J."/>
            <person name="Leebens-Mack J."/>
            <person name="Osbourn A."/>
        </authorList>
    </citation>
    <scope>NUCLEOTIDE SEQUENCE [LARGE SCALE GENOMIC DNA]</scope>
    <source>
        <strain evidence="2">JIC</strain>
    </source>
</reference>
<name>A0AAW1LZS4_SAPOF</name>
<dbReference type="AlphaFoldDB" id="A0AAW1LZS4"/>
<accession>A0AAW1LZS4</accession>
<dbReference type="EMBL" id="JBDFQZ010000003">
    <property type="protein sequence ID" value="KAK9741468.1"/>
    <property type="molecule type" value="Genomic_DNA"/>
</dbReference>
<evidence type="ECO:0000256" key="1">
    <source>
        <dbReference type="SAM" id="MobiDB-lite"/>
    </source>
</evidence>
<sequence length="177" mass="20299">MYSSLLLDIDNMPEDLSLLYFMDGLQRWAEQELRRRNVKTLSKIISVAESLHEFPSDPRKDKFDKRDGEELGGGEDHQPRGKNKEESKMSKDTWKSKETTFSDGKLKNRDCFLCGGSHLVRECPQRQKLNALALKMDEEESVETKMGALRMVDGEPSRLGAMRGFSTQLGPWRASRE</sequence>
<gene>
    <name evidence="2" type="ORF">RND81_03G108500</name>
</gene>
<dbReference type="Proteomes" id="UP001443914">
    <property type="component" value="Unassembled WGS sequence"/>
</dbReference>
<comment type="caution">
    <text evidence="2">The sequence shown here is derived from an EMBL/GenBank/DDBJ whole genome shotgun (WGS) entry which is preliminary data.</text>
</comment>
<protein>
    <submittedName>
        <fullName evidence="2">Uncharacterized protein</fullName>
    </submittedName>
</protein>
<feature type="region of interest" description="Disordered" evidence="1">
    <location>
        <begin position="158"/>
        <end position="177"/>
    </location>
</feature>
<feature type="region of interest" description="Disordered" evidence="1">
    <location>
        <begin position="54"/>
        <end position="99"/>
    </location>
</feature>
<keyword evidence="3" id="KW-1185">Reference proteome</keyword>
<proteinExistence type="predicted"/>